<dbReference type="GO" id="GO:0031146">
    <property type="term" value="P:SCF-dependent proteasomal ubiquitin-dependent protein catabolic process"/>
    <property type="evidence" value="ECO:0007669"/>
    <property type="project" value="TreeGrafter"/>
</dbReference>
<keyword evidence="4" id="KW-1185">Reference proteome</keyword>
<evidence type="ECO:0000313" key="4">
    <source>
        <dbReference type="Proteomes" id="UP000256970"/>
    </source>
</evidence>
<dbReference type="EMBL" id="FNXT01000216">
    <property type="protein sequence ID" value="SZX62280.1"/>
    <property type="molecule type" value="Genomic_DNA"/>
</dbReference>
<gene>
    <name evidence="3" type="ORF">BQ4739_LOCUS2878</name>
</gene>
<dbReference type="Proteomes" id="UP000256970">
    <property type="component" value="Unassembled WGS sequence"/>
</dbReference>
<dbReference type="AlphaFoldDB" id="A0A383VBF8"/>
<proteinExistence type="predicted"/>
<dbReference type="GO" id="GO:0019005">
    <property type="term" value="C:SCF ubiquitin ligase complex"/>
    <property type="evidence" value="ECO:0007669"/>
    <property type="project" value="TreeGrafter"/>
</dbReference>
<evidence type="ECO:0000256" key="1">
    <source>
        <dbReference type="ARBA" id="ARBA00004430"/>
    </source>
</evidence>
<reference evidence="3 4" key="1">
    <citation type="submission" date="2016-10" db="EMBL/GenBank/DDBJ databases">
        <authorList>
            <person name="Cai Z."/>
        </authorList>
    </citation>
    <scope>NUCLEOTIDE SEQUENCE [LARGE SCALE GENOMIC DNA]</scope>
</reference>
<comment type="subcellular location">
    <subcellularLocation>
        <location evidence="1">Cytoplasm</location>
        <location evidence="1">Cytoskeleton</location>
        <location evidence="1">Cilium axoneme</location>
    </subcellularLocation>
</comment>
<dbReference type="GO" id="GO:0005930">
    <property type="term" value="C:axoneme"/>
    <property type="evidence" value="ECO:0007669"/>
    <property type="project" value="UniProtKB-SubCell"/>
</dbReference>
<feature type="region of interest" description="Disordered" evidence="2">
    <location>
        <begin position="1"/>
        <end position="37"/>
    </location>
</feature>
<dbReference type="Gene3D" id="3.80.10.10">
    <property type="entry name" value="Ribonuclease Inhibitor"/>
    <property type="match status" value="1"/>
</dbReference>
<evidence type="ECO:0000313" key="3">
    <source>
        <dbReference type="EMBL" id="SZX62280.1"/>
    </source>
</evidence>
<sequence>MAAAAPAPLARSAGQNTAAVHQPQPQQQQQRQQAMQVPSFSSITMAGTVGMLAALPAHSLTHLHLEQLFAPCDGAVVSAALVRLSSLQELRLGDVGSVSCDCLAALAQLKQLTSLELGEEDQMMKDADLQQLLVQPLPLRVLRLHCSGWDPCLDLSRWTQLQEFTFSSSYRDGELHAVFPAQLQKLQLGTMARKEDFQPILPLQQLRSRVLIDEVGSPEMLLRLAQLPALQHLSLRYYYFDVAEDAAAAFPQMPQLQELEMYPVYRSPSRGQWQAIRSGLAACTSLTKLQLEVSVEPGAENEPYDAEDQRVFEAVELCGKVAGLTNLKELCLGRSYLVPGDALALTTLTGLTRLELQLVNAGVGDLAATAIAGSCQQLRHLDLRSCSLGSMACLAAVRHLTQLTELHLDGNSGLTVQGLMLLTRLKRLKHLGVDRSEQVTDQVVQCFWTSVRQQQL</sequence>
<organism evidence="3 4">
    <name type="scientific">Tetradesmus obliquus</name>
    <name type="common">Green alga</name>
    <name type="synonym">Acutodesmus obliquus</name>
    <dbReference type="NCBI Taxonomy" id="3088"/>
    <lineage>
        <taxon>Eukaryota</taxon>
        <taxon>Viridiplantae</taxon>
        <taxon>Chlorophyta</taxon>
        <taxon>core chlorophytes</taxon>
        <taxon>Chlorophyceae</taxon>
        <taxon>CS clade</taxon>
        <taxon>Sphaeropleales</taxon>
        <taxon>Scenedesmaceae</taxon>
        <taxon>Tetradesmus</taxon>
    </lineage>
</organism>
<feature type="compositionally biased region" description="Low complexity" evidence="2">
    <location>
        <begin position="22"/>
        <end position="33"/>
    </location>
</feature>
<evidence type="ECO:0000256" key="2">
    <source>
        <dbReference type="SAM" id="MobiDB-lite"/>
    </source>
</evidence>
<dbReference type="SUPFAM" id="SSF52047">
    <property type="entry name" value="RNI-like"/>
    <property type="match status" value="1"/>
</dbReference>
<feature type="compositionally biased region" description="Low complexity" evidence="2">
    <location>
        <begin position="1"/>
        <end position="10"/>
    </location>
</feature>
<accession>A0A383VBF8</accession>
<protein>
    <submittedName>
        <fullName evidence="3">Uncharacterized protein</fullName>
    </submittedName>
</protein>
<dbReference type="InterPro" id="IPR032675">
    <property type="entry name" value="LRR_dom_sf"/>
</dbReference>
<dbReference type="PANTHER" id="PTHR13318">
    <property type="entry name" value="PARTNER OF PAIRED, ISOFORM B-RELATED"/>
    <property type="match status" value="1"/>
</dbReference>
<name>A0A383VBF8_TETOB</name>